<comment type="similarity">
    <text evidence="1">Belongs to the HesB/IscA family.</text>
</comment>
<dbReference type="InterPro" id="IPR008326">
    <property type="entry name" value="PdhI-like"/>
</dbReference>
<proteinExistence type="inferred from homology"/>
<evidence type="ECO:0000256" key="1">
    <source>
        <dbReference type="ARBA" id="ARBA00006718"/>
    </source>
</evidence>
<evidence type="ECO:0008006" key="4">
    <source>
        <dbReference type="Google" id="ProtNLM"/>
    </source>
</evidence>
<protein>
    <recommendedName>
        <fullName evidence="4">FeS cluster biogenesis domain-containing protein</fullName>
    </recommendedName>
</protein>
<dbReference type="Proteomes" id="UP000626244">
    <property type="component" value="Unassembled WGS sequence"/>
</dbReference>
<dbReference type="AlphaFoldDB" id="A0A8J3AJ38"/>
<comment type="caution">
    <text evidence="2">The sequence shown here is derived from an EMBL/GenBank/DDBJ whole genome shotgun (WGS) entry which is preliminary data.</text>
</comment>
<evidence type="ECO:0000313" key="2">
    <source>
        <dbReference type="EMBL" id="GGI15477.1"/>
    </source>
</evidence>
<name>A0A8J3AJ38_9BACI</name>
<gene>
    <name evidence="2" type="ORF">GCM10007380_28170</name>
</gene>
<dbReference type="InterPro" id="IPR035903">
    <property type="entry name" value="HesB-like_dom_sf"/>
</dbReference>
<dbReference type="OrthoDB" id="1645729at2"/>
<evidence type="ECO:0000313" key="3">
    <source>
        <dbReference type="Proteomes" id="UP000626244"/>
    </source>
</evidence>
<dbReference type="PIRSF" id="PIRSF034852">
    <property type="entry name" value="UCP034852"/>
    <property type="match status" value="1"/>
</dbReference>
<organism evidence="2 3">
    <name type="scientific">Gottfriedia solisilvae</name>
    <dbReference type="NCBI Taxonomy" id="1516104"/>
    <lineage>
        <taxon>Bacteria</taxon>
        <taxon>Bacillati</taxon>
        <taxon>Bacillota</taxon>
        <taxon>Bacilli</taxon>
        <taxon>Bacillales</taxon>
        <taxon>Bacillaceae</taxon>
        <taxon>Gottfriedia</taxon>
    </lineage>
</organism>
<dbReference type="RefSeq" id="WP_087999741.1">
    <property type="nucleotide sequence ID" value="NZ_BMHB01000001.1"/>
</dbReference>
<sequence length="97" mass="11262">MKITISNDAVQWFQNEMEVVAGDTIRFFARYGGNSTIHTGYSLGVTKEKPVDIGESVTINDVVYFINETDLWYFKDYDLNVIVNDRNELHFNYDPNK</sequence>
<keyword evidence="3" id="KW-1185">Reference proteome</keyword>
<reference evidence="3" key="1">
    <citation type="journal article" date="2019" name="Int. J. Syst. Evol. Microbiol.">
        <title>The Global Catalogue of Microorganisms (GCM) 10K type strain sequencing project: providing services to taxonomists for standard genome sequencing and annotation.</title>
        <authorList>
            <consortium name="The Broad Institute Genomics Platform"/>
            <consortium name="The Broad Institute Genome Sequencing Center for Infectious Disease"/>
            <person name="Wu L."/>
            <person name="Ma J."/>
        </authorList>
    </citation>
    <scope>NUCLEOTIDE SEQUENCE [LARGE SCALE GENOMIC DNA]</scope>
    <source>
        <strain evidence="3">CGMCC 1.14993</strain>
    </source>
</reference>
<dbReference type="EMBL" id="BMHB01000001">
    <property type="protein sequence ID" value="GGI15477.1"/>
    <property type="molecule type" value="Genomic_DNA"/>
</dbReference>
<dbReference type="SUPFAM" id="SSF89360">
    <property type="entry name" value="HesB-like domain"/>
    <property type="match status" value="1"/>
</dbReference>
<accession>A0A8J3AJ38</accession>